<evidence type="ECO:0000256" key="13">
    <source>
        <dbReference type="SAM" id="MobiDB-lite"/>
    </source>
</evidence>
<dbReference type="PANTHER" id="PTHR30046">
    <property type="entry name" value="FLAGELLAR M-RING PROTEIN"/>
    <property type="match status" value="1"/>
</dbReference>
<comment type="subunit">
    <text evidence="11">The basal body constitutes a major portion of the flagellar organelle and consists of four rings (L,P,S, and M) mounted on a central rod. The M ring is integral to the inner membrane of the cell and may be connected to the flagellar rod via the S ring. The S (supramembrane ring) lies just distal to the M ring. The L and P rings lie in the outer membrane and the periplasmic space, respectively.</text>
</comment>
<feature type="domain" description="Flagellar M-ring C-terminal" evidence="16">
    <location>
        <begin position="256"/>
        <end position="431"/>
    </location>
</feature>
<sequence>MAGETTKDSGGFAVLEGLGGLTVIKQIGLMVGLALSISLGMWVVLMSQEPDFRPLYTDISHLEAGQVADLLQRENIRYKVDTSSGMILVESEKIHQARMKLAAEGFPSGNTMGYELLDKEQGFGTSQFMEKTRYYRSIEGELARTISSMNRVRGARVHLAIPKRSVFVNDNRKPSASVFVELYPNQSMERMQVASIVHLVASSIPELEDKHVTVVDQRGQLLSETDADEDIAMAAKQLDYAKILEQKYIDRITNMLDPLVGREGFKVQVSADLDFSQTEQTSEYFSPDLPAVRSEQTLSEVVGAGGETAGVPGALSNQPPGAVTVPEQAGGAAGEAAGATSGNVRKQATRNFELDRTISHTKHQVGVVKRLTVAVVLDDILAPPAEGAASKEPQRVSLTDAELERIRILVRDAIGFNAARGDSVTVVNQPFRKYAPEIIEDIPPPPIWEQPWFWDLAKRGSGFLLVIFLIFGVLRPILKKLADSGRDDTMAALESQLGEGLLAGAGGVGGEAPDVTLTGTSNPLLPGPDASYDQHLDAVKSMVADDPRRVAQVVKTWISND</sequence>
<reference evidence="18" key="1">
    <citation type="submission" date="2017-08" db="EMBL/GenBank/DDBJ databases">
        <title>Direct submision.</title>
        <authorList>
            <person name="Kim S.-J."/>
            <person name="Rhee S.-K."/>
        </authorList>
    </citation>
    <scope>NUCLEOTIDE SEQUENCE [LARGE SCALE GENOMIC DNA]</scope>
    <source>
        <strain evidence="18">GI5</strain>
    </source>
</reference>
<evidence type="ECO:0000256" key="12">
    <source>
        <dbReference type="PIRNR" id="PIRNR004862"/>
    </source>
</evidence>
<evidence type="ECO:0000313" key="18">
    <source>
        <dbReference type="Proteomes" id="UP000235116"/>
    </source>
</evidence>
<dbReference type="InterPro" id="IPR013556">
    <property type="entry name" value="Flag_M-ring_C"/>
</dbReference>
<dbReference type="GO" id="GO:0003774">
    <property type="term" value="F:cytoskeletal motor activity"/>
    <property type="evidence" value="ECO:0007669"/>
    <property type="project" value="InterPro"/>
</dbReference>
<keyword evidence="10 12" id="KW-0975">Bacterial flagellum</keyword>
<evidence type="ECO:0000256" key="3">
    <source>
        <dbReference type="ARBA" id="ARBA00004651"/>
    </source>
</evidence>
<dbReference type="PRINTS" id="PR01009">
    <property type="entry name" value="FLGMRINGFLIF"/>
</dbReference>
<dbReference type="OrthoDB" id="8554211at2"/>
<dbReference type="RefSeq" id="WP_101892968.1">
    <property type="nucleotide sequence ID" value="NZ_CP022684.1"/>
</dbReference>
<keyword evidence="7 14" id="KW-0812">Transmembrane</keyword>
<evidence type="ECO:0000256" key="1">
    <source>
        <dbReference type="ARBA" id="ARBA00003820"/>
    </source>
</evidence>
<evidence type="ECO:0000259" key="16">
    <source>
        <dbReference type="Pfam" id="PF08345"/>
    </source>
</evidence>
<evidence type="ECO:0000256" key="9">
    <source>
        <dbReference type="ARBA" id="ARBA00023136"/>
    </source>
</evidence>
<dbReference type="KEGG" id="kak:Kalk_03985"/>
<dbReference type="GO" id="GO:0005886">
    <property type="term" value="C:plasma membrane"/>
    <property type="evidence" value="ECO:0007669"/>
    <property type="project" value="UniProtKB-SubCell"/>
</dbReference>
<evidence type="ECO:0000256" key="6">
    <source>
        <dbReference type="ARBA" id="ARBA00022475"/>
    </source>
</evidence>
<evidence type="ECO:0000256" key="7">
    <source>
        <dbReference type="ARBA" id="ARBA00022692"/>
    </source>
</evidence>
<keyword evidence="9 14" id="KW-0472">Membrane</keyword>
<feature type="domain" description="Flagellar M-ring N-terminal" evidence="15">
    <location>
        <begin position="48"/>
        <end position="223"/>
    </location>
</feature>
<keyword evidence="17" id="KW-0966">Cell projection</keyword>
<evidence type="ECO:0000256" key="8">
    <source>
        <dbReference type="ARBA" id="ARBA00022989"/>
    </source>
</evidence>
<keyword evidence="17" id="KW-0282">Flagellum</keyword>
<evidence type="ECO:0000256" key="11">
    <source>
        <dbReference type="ARBA" id="ARBA00025936"/>
    </source>
</evidence>
<dbReference type="GO" id="GO:0009431">
    <property type="term" value="C:bacterial-type flagellum basal body, MS ring"/>
    <property type="evidence" value="ECO:0007669"/>
    <property type="project" value="InterPro"/>
</dbReference>
<dbReference type="Gene3D" id="3.30.300.30">
    <property type="match status" value="1"/>
</dbReference>
<proteinExistence type="inferred from homology"/>
<evidence type="ECO:0000256" key="14">
    <source>
        <dbReference type="SAM" id="Phobius"/>
    </source>
</evidence>
<comment type="subcellular location">
    <subcellularLocation>
        <location evidence="2 12">Bacterial flagellum basal body</location>
    </subcellularLocation>
    <subcellularLocation>
        <location evidence="3">Cell membrane</location>
        <topology evidence="3">Multi-pass membrane protein</topology>
    </subcellularLocation>
</comment>
<dbReference type="Proteomes" id="UP000235116">
    <property type="component" value="Chromosome"/>
</dbReference>
<dbReference type="NCBIfam" id="TIGR00206">
    <property type="entry name" value="fliF"/>
    <property type="match status" value="1"/>
</dbReference>
<dbReference type="Pfam" id="PF01514">
    <property type="entry name" value="YscJ_FliF"/>
    <property type="match status" value="1"/>
</dbReference>
<keyword evidence="18" id="KW-1185">Reference proteome</keyword>
<dbReference type="InterPro" id="IPR043427">
    <property type="entry name" value="YscJ/FliF"/>
</dbReference>
<gene>
    <name evidence="17" type="ORF">Kalk_03985</name>
</gene>
<evidence type="ECO:0000256" key="4">
    <source>
        <dbReference type="ARBA" id="ARBA00007971"/>
    </source>
</evidence>
<name>A0A2K9LGY7_9GAMM</name>
<accession>A0A2K9LGY7</accession>
<dbReference type="InterPro" id="IPR000067">
    <property type="entry name" value="FlgMring_FliF"/>
</dbReference>
<evidence type="ECO:0000313" key="17">
    <source>
        <dbReference type="EMBL" id="AUM11628.1"/>
    </source>
</evidence>
<evidence type="ECO:0000256" key="10">
    <source>
        <dbReference type="ARBA" id="ARBA00023143"/>
    </source>
</evidence>
<evidence type="ECO:0000259" key="15">
    <source>
        <dbReference type="Pfam" id="PF01514"/>
    </source>
</evidence>
<dbReference type="EMBL" id="CP022684">
    <property type="protein sequence ID" value="AUM11628.1"/>
    <property type="molecule type" value="Genomic_DNA"/>
</dbReference>
<dbReference type="AlphaFoldDB" id="A0A2K9LGY7"/>
<evidence type="ECO:0000256" key="5">
    <source>
        <dbReference type="ARBA" id="ARBA00017949"/>
    </source>
</evidence>
<comment type="similarity">
    <text evidence="4 12">Belongs to the FliF family.</text>
</comment>
<dbReference type="Pfam" id="PF08345">
    <property type="entry name" value="YscJ_FliF_C"/>
    <property type="match status" value="1"/>
</dbReference>
<dbReference type="PIRSF" id="PIRSF004862">
    <property type="entry name" value="FliF"/>
    <property type="match status" value="1"/>
</dbReference>
<dbReference type="PANTHER" id="PTHR30046:SF0">
    <property type="entry name" value="FLAGELLAR M-RING PROTEIN"/>
    <property type="match status" value="1"/>
</dbReference>
<dbReference type="InterPro" id="IPR006182">
    <property type="entry name" value="FliF_N_dom"/>
</dbReference>
<dbReference type="InterPro" id="IPR045851">
    <property type="entry name" value="AMP-bd_C_sf"/>
</dbReference>
<evidence type="ECO:0000256" key="2">
    <source>
        <dbReference type="ARBA" id="ARBA00004117"/>
    </source>
</evidence>
<keyword evidence="6" id="KW-1003">Cell membrane</keyword>
<feature type="transmembrane region" description="Helical" evidence="14">
    <location>
        <begin position="27"/>
        <end position="45"/>
    </location>
</feature>
<comment type="function">
    <text evidence="1 12">The M ring may be actively involved in energy transduction.</text>
</comment>
<protein>
    <recommendedName>
        <fullName evidence="5 12">Flagellar M-ring protein</fullName>
    </recommendedName>
</protein>
<keyword evidence="8 14" id="KW-1133">Transmembrane helix</keyword>
<organism evidence="17 18">
    <name type="scientific">Ketobacter alkanivorans</name>
    <dbReference type="NCBI Taxonomy" id="1917421"/>
    <lineage>
        <taxon>Bacteria</taxon>
        <taxon>Pseudomonadati</taxon>
        <taxon>Pseudomonadota</taxon>
        <taxon>Gammaproteobacteria</taxon>
        <taxon>Pseudomonadales</taxon>
        <taxon>Ketobacteraceae</taxon>
        <taxon>Ketobacter</taxon>
    </lineage>
</organism>
<keyword evidence="17" id="KW-0969">Cilium</keyword>
<feature type="region of interest" description="Disordered" evidence="13">
    <location>
        <begin position="311"/>
        <end position="344"/>
    </location>
</feature>
<dbReference type="GO" id="GO:0071973">
    <property type="term" value="P:bacterial-type flagellum-dependent cell motility"/>
    <property type="evidence" value="ECO:0007669"/>
    <property type="project" value="InterPro"/>
</dbReference>